<dbReference type="GO" id="GO:0046872">
    <property type="term" value="F:metal ion binding"/>
    <property type="evidence" value="ECO:0007669"/>
    <property type="project" value="InterPro"/>
</dbReference>
<name>A0A927CZ29_9BACI</name>
<gene>
    <name evidence="6" type="ORF">IEO70_06285</name>
</gene>
<dbReference type="Pfam" id="PF25137">
    <property type="entry name" value="ADH_Fe_C"/>
    <property type="match status" value="1"/>
</dbReference>
<dbReference type="FunFam" id="3.40.50.1970:FF:000003">
    <property type="entry name" value="Alcohol dehydrogenase, iron-containing"/>
    <property type="match status" value="1"/>
</dbReference>
<evidence type="ECO:0000259" key="4">
    <source>
        <dbReference type="Pfam" id="PF00465"/>
    </source>
</evidence>
<dbReference type="PANTHER" id="PTHR11496:SF102">
    <property type="entry name" value="ALCOHOL DEHYDROGENASE 4"/>
    <property type="match status" value="1"/>
</dbReference>
<keyword evidence="3" id="KW-0520">NAD</keyword>
<reference evidence="6" key="1">
    <citation type="submission" date="2020-09" db="EMBL/GenBank/DDBJ databases">
        <title>Bacillus faecalis sp. nov., a moderately halophilic bacterium isolated from cow faeces.</title>
        <authorList>
            <person name="Jiang L."/>
            <person name="Lee J."/>
        </authorList>
    </citation>
    <scope>NUCLEOTIDE SEQUENCE</scope>
    <source>
        <strain evidence="6">AGMB 02131</strain>
    </source>
</reference>
<feature type="domain" description="Alcohol dehydrogenase iron-type/glycerol dehydrogenase GldA" evidence="4">
    <location>
        <begin position="15"/>
        <end position="189"/>
    </location>
</feature>
<dbReference type="AlphaFoldDB" id="A0A927CZ29"/>
<dbReference type="EMBL" id="JACXSI010000012">
    <property type="protein sequence ID" value="MBD3107969.1"/>
    <property type="molecule type" value="Genomic_DNA"/>
</dbReference>
<dbReference type="CDD" id="cd14863">
    <property type="entry name" value="Fe-ADH-like"/>
    <property type="match status" value="1"/>
</dbReference>
<proteinExistence type="inferred from homology"/>
<dbReference type="Pfam" id="PF00465">
    <property type="entry name" value="Fe-ADH"/>
    <property type="match status" value="1"/>
</dbReference>
<evidence type="ECO:0000313" key="6">
    <source>
        <dbReference type="EMBL" id="MBD3107969.1"/>
    </source>
</evidence>
<keyword evidence="2" id="KW-0560">Oxidoreductase</keyword>
<dbReference type="InterPro" id="IPR001670">
    <property type="entry name" value="ADH_Fe/GldA"/>
</dbReference>
<organism evidence="6 7">
    <name type="scientific">Peribacillus faecalis</name>
    <dbReference type="NCBI Taxonomy" id="2772559"/>
    <lineage>
        <taxon>Bacteria</taxon>
        <taxon>Bacillati</taxon>
        <taxon>Bacillota</taxon>
        <taxon>Bacilli</taxon>
        <taxon>Bacillales</taxon>
        <taxon>Bacillaceae</taxon>
        <taxon>Peribacillus</taxon>
    </lineage>
</organism>
<feature type="domain" description="Fe-containing alcohol dehydrogenase-like C-terminal" evidence="5">
    <location>
        <begin position="200"/>
        <end position="373"/>
    </location>
</feature>
<evidence type="ECO:0000256" key="2">
    <source>
        <dbReference type="ARBA" id="ARBA00023002"/>
    </source>
</evidence>
<dbReference type="Gene3D" id="3.40.50.1970">
    <property type="match status" value="1"/>
</dbReference>
<comment type="caution">
    <text evidence="6">The sequence shown here is derived from an EMBL/GenBank/DDBJ whole genome shotgun (WGS) entry which is preliminary data.</text>
</comment>
<dbReference type="Gene3D" id="1.20.1090.10">
    <property type="entry name" value="Dehydroquinate synthase-like - alpha domain"/>
    <property type="match status" value="1"/>
</dbReference>
<dbReference type="InterPro" id="IPR056798">
    <property type="entry name" value="ADH_Fe_C"/>
</dbReference>
<dbReference type="PANTHER" id="PTHR11496">
    <property type="entry name" value="ALCOHOL DEHYDROGENASE"/>
    <property type="match status" value="1"/>
</dbReference>
<dbReference type="Proteomes" id="UP000602076">
    <property type="component" value="Unassembled WGS sequence"/>
</dbReference>
<dbReference type="GO" id="GO:0004022">
    <property type="term" value="F:alcohol dehydrogenase (NAD+) activity"/>
    <property type="evidence" value="ECO:0007669"/>
    <property type="project" value="TreeGrafter"/>
</dbReference>
<sequence>MKTTSYFEFAHRTIVKSGSGTHILVPDLIKDLGGTRPVLFADKGITAAGLTKKIKNIFEIVPGIQLAGVFDDIDQDAKSSNINKGIKYFKECNGDSIIAIGGGSVLDTAKAVKWAYSRKINHVEAALTGNLLETSPEAQPLGVPHISIATTAGTGAEVSSIAVVYNELLGVKCNLMNPYLNSDIAILDPDLTVGLPPKVTAFTGMDALTHAVEGYFSNKSTTMSDAFALHAAKLIVNNLKTAVKNGSNVAARAIMLQASTMAITSFQLAMAAIPIHNLAHTLGAKYGIPHGLANAVLMPRVLTHLPQLYLPKIKEFSQAIGVQSDSDDPQVLLAESIAIINNLREEIDLPADFADFNIDPAHIPQLVPAVLADPSALSFRIPEDVIVKVCQDVVGSKVIVN</sequence>
<dbReference type="SUPFAM" id="SSF56796">
    <property type="entry name" value="Dehydroquinate synthase-like"/>
    <property type="match status" value="1"/>
</dbReference>
<comment type="similarity">
    <text evidence="1">Belongs to the iron-containing alcohol dehydrogenase family.</text>
</comment>
<dbReference type="RefSeq" id="WP_190997511.1">
    <property type="nucleotide sequence ID" value="NZ_JACXSI010000012.1"/>
</dbReference>
<keyword evidence="7" id="KW-1185">Reference proteome</keyword>
<evidence type="ECO:0000256" key="3">
    <source>
        <dbReference type="ARBA" id="ARBA00023027"/>
    </source>
</evidence>
<evidence type="ECO:0000259" key="5">
    <source>
        <dbReference type="Pfam" id="PF25137"/>
    </source>
</evidence>
<evidence type="ECO:0000313" key="7">
    <source>
        <dbReference type="Proteomes" id="UP000602076"/>
    </source>
</evidence>
<accession>A0A927CZ29</accession>
<dbReference type="PROSITE" id="PS00913">
    <property type="entry name" value="ADH_IRON_1"/>
    <property type="match status" value="1"/>
</dbReference>
<dbReference type="InterPro" id="IPR018211">
    <property type="entry name" value="ADH_Fe_CS"/>
</dbReference>
<evidence type="ECO:0000256" key="1">
    <source>
        <dbReference type="ARBA" id="ARBA00007358"/>
    </source>
</evidence>
<dbReference type="InterPro" id="IPR039697">
    <property type="entry name" value="Alcohol_dehydrogenase_Fe"/>
</dbReference>
<protein>
    <submittedName>
        <fullName evidence="6">Iron-containing alcohol dehydrogenase</fullName>
    </submittedName>
</protein>